<dbReference type="PANTHER" id="PTHR47723">
    <property type="entry name" value="OS05G0353850 PROTEIN"/>
    <property type="match status" value="1"/>
</dbReference>
<organism evidence="2 3">
    <name type="scientific">Lithocarpus litseifolius</name>
    <dbReference type="NCBI Taxonomy" id="425828"/>
    <lineage>
        <taxon>Eukaryota</taxon>
        <taxon>Viridiplantae</taxon>
        <taxon>Streptophyta</taxon>
        <taxon>Embryophyta</taxon>
        <taxon>Tracheophyta</taxon>
        <taxon>Spermatophyta</taxon>
        <taxon>Magnoliopsida</taxon>
        <taxon>eudicotyledons</taxon>
        <taxon>Gunneridae</taxon>
        <taxon>Pentapetalae</taxon>
        <taxon>rosids</taxon>
        <taxon>fabids</taxon>
        <taxon>Fagales</taxon>
        <taxon>Fagaceae</taxon>
        <taxon>Lithocarpus</taxon>
    </lineage>
</organism>
<dbReference type="AlphaFoldDB" id="A0AAW2DJG2"/>
<dbReference type="CDD" id="cd06222">
    <property type="entry name" value="RNase_H_like"/>
    <property type="match status" value="1"/>
</dbReference>
<evidence type="ECO:0000313" key="2">
    <source>
        <dbReference type="EMBL" id="KAL0010800.1"/>
    </source>
</evidence>
<dbReference type="GO" id="GO:0004523">
    <property type="term" value="F:RNA-DNA hybrid ribonuclease activity"/>
    <property type="evidence" value="ECO:0007669"/>
    <property type="project" value="InterPro"/>
</dbReference>
<dbReference type="InterPro" id="IPR002156">
    <property type="entry name" value="RNaseH_domain"/>
</dbReference>
<proteinExistence type="predicted"/>
<dbReference type="InterPro" id="IPR044730">
    <property type="entry name" value="RNase_H-like_dom_plant"/>
</dbReference>
<dbReference type="PANTHER" id="PTHR47723:SF19">
    <property type="entry name" value="POLYNUCLEOTIDYL TRANSFERASE, RIBONUCLEASE H-LIKE SUPERFAMILY PROTEIN"/>
    <property type="match status" value="1"/>
</dbReference>
<dbReference type="Gene3D" id="3.30.420.10">
    <property type="entry name" value="Ribonuclease H-like superfamily/Ribonuclease H"/>
    <property type="match status" value="1"/>
</dbReference>
<dbReference type="InterPro" id="IPR053151">
    <property type="entry name" value="RNase_H-like"/>
</dbReference>
<protein>
    <recommendedName>
        <fullName evidence="1">RNase H type-1 domain-containing protein</fullName>
    </recommendedName>
</protein>
<keyword evidence="3" id="KW-1185">Reference proteome</keyword>
<sequence length="205" mass="23007">MFSNYLSVRPDTLNQRAAEFLEDYRQAQEQLVAEPVMQNNREAWKPPPESAFKLNFDAAVFSEVNRSDVRAIICNYKGEVMAAMSARGPTVHCSEEGELLACRKAIEFGIDAGFSKLVIEGDNVNVIKAISSQTASLSLLGNVVEDIKHLIRDLQWESISHTRRNGNKVAHVLAQHARIIVEDLYWIEDSPPLVVGHLYQDLCLL</sequence>
<gene>
    <name evidence="2" type="ORF">SO802_005908</name>
</gene>
<reference evidence="2 3" key="1">
    <citation type="submission" date="2024-01" db="EMBL/GenBank/DDBJ databases">
        <title>A telomere-to-telomere, gap-free genome of sweet tea (Lithocarpus litseifolius).</title>
        <authorList>
            <person name="Zhou J."/>
        </authorList>
    </citation>
    <scope>NUCLEOTIDE SEQUENCE [LARGE SCALE GENOMIC DNA]</scope>
    <source>
        <strain evidence="2">Zhou-2022a</strain>
        <tissue evidence="2">Leaf</tissue>
    </source>
</reference>
<accession>A0AAW2DJG2</accession>
<feature type="domain" description="RNase H type-1" evidence="1">
    <location>
        <begin position="55"/>
        <end position="177"/>
    </location>
</feature>
<dbReference type="GO" id="GO:0003676">
    <property type="term" value="F:nucleic acid binding"/>
    <property type="evidence" value="ECO:0007669"/>
    <property type="project" value="InterPro"/>
</dbReference>
<dbReference type="SUPFAM" id="SSF53098">
    <property type="entry name" value="Ribonuclease H-like"/>
    <property type="match status" value="1"/>
</dbReference>
<dbReference type="InterPro" id="IPR012337">
    <property type="entry name" value="RNaseH-like_sf"/>
</dbReference>
<dbReference type="InterPro" id="IPR036397">
    <property type="entry name" value="RNaseH_sf"/>
</dbReference>
<evidence type="ECO:0000313" key="3">
    <source>
        <dbReference type="Proteomes" id="UP001459277"/>
    </source>
</evidence>
<dbReference type="Proteomes" id="UP001459277">
    <property type="component" value="Unassembled WGS sequence"/>
</dbReference>
<evidence type="ECO:0000259" key="1">
    <source>
        <dbReference type="Pfam" id="PF13456"/>
    </source>
</evidence>
<dbReference type="Pfam" id="PF13456">
    <property type="entry name" value="RVT_3"/>
    <property type="match status" value="1"/>
</dbReference>
<comment type="caution">
    <text evidence="2">The sequence shown here is derived from an EMBL/GenBank/DDBJ whole genome shotgun (WGS) entry which is preliminary data.</text>
</comment>
<name>A0AAW2DJG2_9ROSI</name>
<dbReference type="EMBL" id="JAZDWU010000002">
    <property type="protein sequence ID" value="KAL0010800.1"/>
    <property type="molecule type" value="Genomic_DNA"/>
</dbReference>